<accession>A0A1D2VEA8</accession>
<dbReference type="AlphaFoldDB" id="A0A1D2VEA8"/>
<evidence type="ECO:0000313" key="1">
    <source>
        <dbReference type="EMBL" id="ODV59833.1"/>
    </source>
</evidence>
<dbReference type="GeneID" id="30964881"/>
<name>A0A1D2VEA8_9ASCO</name>
<dbReference type="STRING" id="1344418.A0A1D2VEA8"/>
<organism evidence="1 2">
    <name type="scientific">Ascoidea rubescens DSM 1968</name>
    <dbReference type="NCBI Taxonomy" id="1344418"/>
    <lineage>
        <taxon>Eukaryota</taxon>
        <taxon>Fungi</taxon>
        <taxon>Dikarya</taxon>
        <taxon>Ascomycota</taxon>
        <taxon>Saccharomycotina</taxon>
        <taxon>Saccharomycetes</taxon>
        <taxon>Ascoideaceae</taxon>
        <taxon>Ascoidea</taxon>
    </lineage>
</organism>
<sequence>MSDKLRDQQLFDHLKSRYIGVGDADTTQDEWISNIKRDTYSSFASHPNLLYYYSISTNQPKALTQFHFINKMIDPINKKSENENS</sequence>
<dbReference type="Proteomes" id="UP000095038">
    <property type="component" value="Unassembled WGS sequence"/>
</dbReference>
<evidence type="ECO:0000313" key="2">
    <source>
        <dbReference type="Proteomes" id="UP000095038"/>
    </source>
</evidence>
<dbReference type="EMBL" id="KV454484">
    <property type="protein sequence ID" value="ODV59833.1"/>
    <property type="molecule type" value="Genomic_DNA"/>
</dbReference>
<dbReference type="GO" id="GO:0000398">
    <property type="term" value="P:mRNA splicing, via spliceosome"/>
    <property type="evidence" value="ECO:0007669"/>
    <property type="project" value="TreeGrafter"/>
</dbReference>
<dbReference type="GO" id="GO:0005686">
    <property type="term" value="C:U2 snRNP"/>
    <property type="evidence" value="ECO:0007669"/>
    <property type="project" value="TreeGrafter"/>
</dbReference>
<protein>
    <submittedName>
        <fullName evidence="1">Splicing factor 3B subunit 5/RDS3 complex subunit 10</fullName>
    </submittedName>
</protein>
<dbReference type="Pfam" id="PF07189">
    <property type="entry name" value="SF3b10"/>
    <property type="match status" value="1"/>
</dbReference>
<dbReference type="OrthoDB" id="274726at2759"/>
<dbReference type="RefSeq" id="XP_020046140.1">
    <property type="nucleotide sequence ID" value="XM_020191245.1"/>
</dbReference>
<reference evidence="2" key="1">
    <citation type="submission" date="2016-05" db="EMBL/GenBank/DDBJ databases">
        <title>Comparative genomics of biotechnologically important yeasts.</title>
        <authorList>
            <consortium name="DOE Joint Genome Institute"/>
            <person name="Riley R."/>
            <person name="Haridas S."/>
            <person name="Wolfe K.H."/>
            <person name="Lopes M.R."/>
            <person name="Hittinger C.T."/>
            <person name="Goker M."/>
            <person name="Salamov A."/>
            <person name="Wisecaver J."/>
            <person name="Long T.M."/>
            <person name="Aerts A.L."/>
            <person name="Barry K."/>
            <person name="Choi C."/>
            <person name="Clum A."/>
            <person name="Coughlan A.Y."/>
            <person name="Deshpande S."/>
            <person name="Douglass A.P."/>
            <person name="Hanson S.J."/>
            <person name="Klenk H.-P."/>
            <person name="Labutti K."/>
            <person name="Lapidus A."/>
            <person name="Lindquist E."/>
            <person name="Lipzen A."/>
            <person name="Meier-Kolthoff J.P."/>
            <person name="Ohm R.A."/>
            <person name="Otillar R.P."/>
            <person name="Pangilinan J."/>
            <person name="Peng Y."/>
            <person name="Rokas A."/>
            <person name="Rosa C.A."/>
            <person name="Scheuner C."/>
            <person name="Sibirny A.A."/>
            <person name="Slot J.C."/>
            <person name="Stielow J.B."/>
            <person name="Sun H."/>
            <person name="Kurtzman C.P."/>
            <person name="Blackwell M."/>
            <person name="Grigoriev I.V."/>
            <person name="Jeffries T.W."/>
        </authorList>
    </citation>
    <scope>NUCLEOTIDE SEQUENCE [LARGE SCALE GENOMIC DNA]</scope>
    <source>
        <strain evidence="2">DSM 1968</strain>
    </source>
</reference>
<dbReference type="PANTHER" id="PTHR20978">
    <property type="entry name" value="SPLICING FACTOR 3B SUBUNIT 5"/>
    <property type="match status" value="1"/>
</dbReference>
<dbReference type="InterPro" id="IPR009846">
    <property type="entry name" value="SF3b5/RDS3-10"/>
</dbReference>
<gene>
    <name evidence="1" type="ORF">ASCRUDRAFT_59859</name>
</gene>
<dbReference type="FunCoup" id="A0A1D2VEA8">
    <property type="interactions" value="67"/>
</dbReference>
<dbReference type="PANTHER" id="PTHR20978:SF0">
    <property type="entry name" value="SPLICING FACTOR 3B SUBUNIT 5"/>
    <property type="match status" value="1"/>
</dbReference>
<keyword evidence="2" id="KW-1185">Reference proteome</keyword>
<dbReference type="InParanoid" id="A0A1D2VEA8"/>
<proteinExistence type="predicted"/>
<dbReference type="GO" id="GO:0071011">
    <property type="term" value="C:precatalytic spliceosome"/>
    <property type="evidence" value="ECO:0007669"/>
    <property type="project" value="TreeGrafter"/>
</dbReference>